<comment type="caution">
    <text evidence="1">The sequence shown here is derived from an EMBL/GenBank/DDBJ whole genome shotgun (WGS) entry which is preliminary data.</text>
</comment>
<reference evidence="1 2" key="1">
    <citation type="submission" date="2023-06" db="EMBL/GenBank/DDBJ databases">
        <title>Identification and characterization of horizontal gene transfer across gut microbiota members of farm animals based on homology search.</title>
        <authorList>
            <person name="Schwarzerova J."/>
            <person name="Nykrynova M."/>
            <person name="Jureckova K."/>
            <person name="Cejkova D."/>
            <person name="Rychlik I."/>
        </authorList>
    </citation>
    <scope>NUCLEOTIDE SEQUENCE [LARGE SCALE GENOMIC DNA]</scope>
    <source>
        <strain evidence="1 2">ET340</strain>
    </source>
</reference>
<protein>
    <submittedName>
        <fullName evidence="1">2-dehydro-3-deoxygalactonokinase</fullName>
    </submittedName>
</protein>
<dbReference type="Gene3D" id="3.30.420.310">
    <property type="entry name" value="2-keto-3-deoxy-galactonokinase, C-terminal domain"/>
    <property type="match status" value="1"/>
</dbReference>
<name>A0ABT7UQJ3_9FIRM</name>
<gene>
    <name evidence="1" type="ORF">QUW08_07655</name>
</gene>
<dbReference type="RefSeq" id="WP_289599762.1">
    <property type="nucleotide sequence ID" value="NZ_JAUDCL010000011.1"/>
</dbReference>
<dbReference type="Proteomes" id="UP001529380">
    <property type="component" value="Unassembled WGS sequence"/>
</dbReference>
<dbReference type="InterPro" id="IPR007729">
    <property type="entry name" value="DGOK"/>
</dbReference>
<accession>A0ABT7UQJ3</accession>
<keyword evidence="2" id="KW-1185">Reference proteome</keyword>
<organism evidence="1 2">
    <name type="scientific">Allofournierella massiliensis</name>
    <dbReference type="NCBI Taxonomy" id="1650663"/>
    <lineage>
        <taxon>Bacteria</taxon>
        <taxon>Bacillati</taxon>
        <taxon>Bacillota</taxon>
        <taxon>Clostridia</taxon>
        <taxon>Eubacteriales</taxon>
        <taxon>Oscillospiraceae</taxon>
        <taxon>Allofournierella</taxon>
    </lineage>
</organism>
<evidence type="ECO:0000313" key="1">
    <source>
        <dbReference type="EMBL" id="MDM8201165.1"/>
    </source>
</evidence>
<evidence type="ECO:0000313" key="2">
    <source>
        <dbReference type="Proteomes" id="UP001529380"/>
    </source>
</evidence>
<dbReference type="InterPro" id="IPR042257">
    <property type="entry name" value="DGOK_C"/>
</dbReference>
<proteinExistence type="predicted"/>
<dbReference type="Pfam" id="PF05035">
    <property type="entry name" value="DGOK"/>
    <property type="match status" value="1"/>
</dbReference>
<sequence length="145" mass="15336">MNGVYLTIDTGTILADAVQRQFADPEQFDEQALLAGWRTAARTGLGRACFSGRILNQFAGQPPQAIAYYLLGAVLQSDVAAIRGSRALCVPPEAEVVVAGKDPLRRAIAQLLQADGAFAAVHLYTSEPGALPMAAEGVLRILEQA</sequence>
<dbReference type="EMBL" id="JAUDCL010000011">
    <property type="protein sequence ID" value="MDM8201165.1"/>
    <property type="molecule type" value="Genomic_DNA"/>
</dbReference>